<evidence type="ECO:0000256" key="5">
    <source>
        <dbReference type="ARBA" id="ARBA00022967"/>
    </source>
</evidence>
<dbReference type="InterPro" id="IPR003439">
    <property type="entry name" value="ABC_transporter-like_ATP-bd"/>
</dbReference>
<dbReference type="Gene3D" id="3.40.50.300">
    <property type="entry name" value="P-loop containing nucleotide triphosphate hydrolases"/>
    <property type="match status" value="1"/>
</dbReference>
<dbReference type="EMBL" id="FOVR01000004">
    <property type="protein sequence ID" value="SFO30888.1"/>
    <property type="molecule type" value="Genomic_DNA"/>
</dbReference>
<keyword evidence="9" id="KW-1185">Reference proteome</keyword>
<evidence type="ECO:0000256" key="4">
    <source>
        <dbReference type="ARBA" id="ARBA00022840"/>
    </source>
</evidence>
<dbReference type="OrthoDB" id="9805601at2"/>
<keyword evidence="2" id="KW-0813">Transport</keyword>
<gene>
    <name evidence="8" type="ORF">SAMN04488056_104352</name>
</gene>
<accession>A0A1I5G4B2</accession>
<dbReference type="PANTHER" id="PTHR42794:SF1">
    <property type="entry name" value="HEMIN IMPORT ATP-BINDING PROTEIN HMUV"/>
    <property type="match status" value="1"/>
</dbReference>
<dbReference type="Pfam" id="PF00005">
    <property type="entry name" value="ABC_tran"/>
    <property type="match status" value="1"/>
</dbReference>
<dbReference type="GO" id="GO:0016887">
    <property type="term" value="F:ATP hydrolysis activity"/>
    <property type="evidence" value="ECO:0007669"/>
    <property type="project" value="InterPro"/>
</dbReference>
<protein>
    <submittedName>
        <fullName evidence="8">Iron complex transport system ATP-binding protein</fullName>
    </submittedName>
</protein>
<keyword evidence="4 8" id="KW-0067">ATP-binding</keyword>
<comment type="function">
    <text evidence="6">Part of the ABC transporter complex HmuTUV involved in hemin import. Responsible for energy coupling to the transport system.</text>
</comment>
<dbReference type="Proteomes" id="UP000199236">
    <property type="component" value="Unassembled WGS sequence"/>
</dbReference>
<feature type="domain" description="ABC transporter" evidence="7">
    <location>
        <begin position="3"/>
        <end position="237"/>
    </location>
</feature>
<dbReference type="STRING" id="655353.SAMN04488056_104352"/>
<name>A0A1I5G4B2_9HYPH</name>
<evidence type="ECO:0000256" key="2">
    <source>
        <dbReference type="ARBA" id="ARBA00022448"/>
    </source>
</evidence>
<dbReference type="InterPro" id="IPR027417">
    <property type="entry name" value="P-loop_NTPase"/>
</dbReference>
<dbReference type="PROSITE" id="PS50893">
    <property type="entry name" value="ABC_TRANSPORTER_2"/>
    <property type="match status" value="1"/>
</dbReference>
<dbReference type="AlphaFoldDB" id="A0A1I5G4B2"/>
<organism evidence="8 9">
    <name type="scientific">Cohaesibacter marisflavi</name>
    <dbReference type="NCBI Taxonomy" id="655353"/>
    <lineage>
        <taxon>Bacteria</taxon>
        <taxon>Pseudomonadati</taxon>
        <taxon>Pseudomonadota</taxon>
        <taxon>Alphaproteobacteria</taxon>
        <taxon>Hyphomicrobiales</taxon>
        <taxon>Cohaesibacteraceae</taxon>
    </lineage>
</organism>
<reference evidence="8 9" key="1">
    <citation type="submission" date="2016-10" db="EMBL/GenBank/DDBJ databases">
        <authorList>
            <person name="de Groot N.N."/>
        </authorList>
    </citation>
    <scope>NUCLEOTIDE SEQUENCE [LARGE SCALE GENOMIC DNA]</scope>
    <source>
        <strain evidence="8 9">CGMCC 1.9157</strain>
    </source>
</reference>
<evidence type="ECO:0000256" key="3">
    <source>
        <dbReference type="ARBA" id="ARBA00022741"/>
    </source>
</evidence>
<dbReference type="PANTHER" id="PTHR42794">
    <property type="entry name" value="HEMIN IMPORT ATP-BINDING PROTEIN HMUV"/>
    <property type="match status" value="1"/>
</dbReference>
<comment type="similarity">
    <text evidence="1">Belongs to the ABC transporter superfamily.</text>
</comment>
<evidence type="ECO:0000256" key="6">
    <source>
        <dbReference type="ARBA" id="ARBA00037066"/>
    </source>
</evidence>
<dbReference type="RefSeq" id="WP_090071960.1">
    <property type="nucleotide sequence ID" value="NZ_FOVR01000004.1"/>
</dbReference>
<evidence type="ECO:0000256" key="1">
    <source>
        <dbReference type="ARBA" id="ARBA00005417"/>
    </source>
</evidence>
<dbReference type="InterPro" id="IPR017871">
    <property type="entry name" value="ABC_transporter-like_CS"/>
</dbReference>
<dbReference type="SMART" id="SM00382">
    <property type="entry name" value="AAA"/>
    <property type="match status" value="1"/>
</dbReference>
<evidence type="ECO:0000313" key="8">
    <source>
        <dbReference type="EMBL" id="SFO30888.1"/>
    </source>
</evidence>
<keyword evidence="3" id="KW-0547">Nucleotide-binding</keyword>
<evidence type="ECO:0000313" key="9">
    <source>
        <dbReference type="Proteomes" id="UP000199236"/>
    </source>
</evidence>
<sequence>MSIECSGVGIKLGKCQAVKHVTFASGKPELIGLIGPNGAGKSSLMRALVGLINFSGQILIDEVPSFELSAMELARRVAFLPQERVVHWSLAVRDVVMLGRMPHQTGLGRPSQADEEAVDRALDLMSLTDLQMRTFDELSGGEQARVLIARLVAQEANTIIADEPVNGLDPAHQIGLMRLLKQLVAQGKTVLVSLHDLSLASQWCDRILILNNGVLLDDGTPKAVMTERRMREVYGVRIQNVEVGKQSFIIPTELVGHAKPMSGASEGEEANGL</sequence>
<dbReference type="PROSITE" id="PS00211">
    <property type="entry name" value="ABC_TRANSPORTER_1"/>
    <property type="match status" value="1"/>
</dbReference>
<keyword evidence="5" id="KW-1278">Translocase</keyword>
<proteinExistence type="inferred from homology"/>
<dbReference type="FunFam" id="3.40.50.300:FF:000134">
    <property type="entry name" value="Iron-enterobactin ABC transporter ATP-binding protein"/>
    <property type="match status" value="1"/>
</dbReference>
<evidence type="ECO:0000259" key="7">
    <source>
        <dbReference type="PROSITE" id="PS50893"/>
    </source>
</evidence>
<dbReference type="GO" id="GO:0005524">
    <property type="term" value="F:ATP binding"/>
    <property type="evidence" value="ECO:0007669"/>
    <property type="project" value="UniProtKB-KW"/>
</dbReference>
<dbReference type="InterPro" id="IPR003593">
    <property type="entry name" value="AAA+_ATPase"/>
</dbReference>
<dbReference type="SUPFAM" id="SSF52540">
    <property type="entry name" value="P-loop containing nucleoside triphosphate hydrolases"/>
    <property type="match status" value="1"/>
</dbReference>